<sequence>MNYLRLCEAYPAPQFAREKFLLLDGEWEISLNGGAWRSICVPFCPESAESGVGYTDFIFDCKYRKRFTMPDYLRGERLVLRFGAVDRRAEVYVNGAFVGSHAGGYTPFGAEISAAVKEGENLLEVRVHDDVRENFPSGKQSARRESFGCFYTRVTGIWQSVWLEATPAQYVRFLRIVPNAAACSVEIDAGVAGKGEAEIEIFYGENSVAKFKGEIESRKKITLSLSEKHLWELGCGRLYAVRARFGGDEAYTYFGLRDVRYEGKKFLLNGKSVFQRLALDQGYYPNGIYTAGDTEFEGDIRRALALGFNGVRLHQKVFDPKYLFLADKLGFMVWGEFPGWGVHYGDLSALGAFIDEWREAVERDFNCPSVVTWCPLNETWRDLDDPTIVRDVRFVDAVYEFTKILDPSRPCVDVSGGLHGHKTDVADFHCYGDLADVKRRMETAERGEPDFYCMYQPGEGISYNGEPLNLSEFGGVSFGGSKAEGGDCIDAQQAWGYDAVQDEKAFIDRYTDMVKYLLGRKELSGFCYTQLYDVEQEQNGLFTYARRAKFSEESMRRIREANMSPAAIEEE</sequence>
<feature type="domain" description="Glycoside hydrolase family 2 catalytic" evidence="2">
    <location>
        <begin position="298"/>
        <end position="431"/>
    </location>
</feature>
<proteinExistence type="inferred from homology"/>
<comment type="caution">
    <text evidence="4">The sequence shown here is derived from an EMBL/GenBank/DDBJ whole genome shotgun (WGS) entry which is preliminary data.</text>
</comment>
<organism evidence="4 5">
    <name type="scientific">Candidatus Borkfalkia avistercoris</name>
    <dbReference type="NCBI Taxonomy" id="2838504"/>
    <lineage>
        <taxon>Bacteria</taxon>
        <taxon>Bacillati</taxon>
        <taxon>Bacillota</taxon>
        <taxon>Clostridia</taxon>
        <taxon>Christensenellales</taxon>
        <taxon>Christensenellaceae</taxon>
        <taxon>Candidatus Borkfalkia</taxon>
    </lineage>
</organism>
<dbReference type="InterPro" id="IPR006103">
    <property type="entry name" value="Glyco_hydro_2_cat"/>
</dbReference>
<dbReference type="Pfam" id="PF02836">
    <property type="entry name" value="Glyco_hydro_2_C"/>
    <property type="match status" value="1"/>
</dbReference>
<dbReference type="AlphaFoldDB" id="A0A9D2A745"/>
<dbReference type="EMBL" id="DXCL01000001">
    <property type="protein sequence ID" value="HIZ02656.1"/>
    <property type="molecule type" value="Genomic_DNA"/>
</dbReference>
<dbReference type="InterPro" id="IPR051913">
    <property type="entry name" value="GH2_Domain-Containing"/>
</dbReference>
<dbReference type="Gene3D" id="3.20.20.80">
    <property type="entry name" value="Glycosidases"/>
    <property type="match status" value="1"/>
</dbReference>
<evidence type="ECO:0008006" key="6">
    <source>
        <dbReference type="Google" id="ProtNLM"/>
    </source>
</evidence>
<dbReference type="GO" id="GO:0004553">
    <property type="term" value="F:hydrolase activity, hydrolyzing O-glycosyl compounds"/>
    <property type="evidence" value="ECO:0007669"/>
    <property type="project" value="InterPro"/>
</dbReference>
<name>A0A9D2A745_9FIRM</name>
<dbReference type="Gene3D" id="2.60.120.260">
    <property type="entry name" value="Galactose-binding domain-like"/>
    <property type="match status" value="1"/>
</dbReference>
<dbReference type="PANTHER" id="PTHR42732:SF3">
    <property type="entry name" value="HYDROLASE"/>
    <property type="match status" value="1"/>
</dbReference>
<dbReference type="InterPro" id="IPR006104">
    <property type="entry name" value="Glyco_hydro_2_N"/>
</dbReference>
<feature type="domain" description="Glycosyl hydrolases family 2 sugar binding" evidence="3">
    <location>
        <begin position="62"/>
        <end position="131"/>
    </location>
</feature>
<evidence type="ECO:0000256" key="1">
    <source>
        <dbReference type="ARBA" id="ARBA00007401"/>
    </source>
</evidence>
<dbReference type="Pfam" id="PF02837">
    <property type="entry name" value="Glyco_hydro_2_N"/>
    <property type="match status" value="1"/>
</dbReference>
<dbReference type="SUPFAM" id="SSF49785">
    <property type="entry name" value="Galactose-binding domain-like"/>
    <property type="match status" value="1"/>
</dbReference>
<reference evidence="4" key="2">
    <citation type="submission" date="2021-04" db="EMBL/GenBank/DDBJ databases">
        <authorList>
            <person name="Gilroy R."/>
        </authorList>
    </citation>
    <scope>NUCLEOTIDE SEQUENCE</scope>
    <source>
        <strain evidence="4">CHK187-5294</strain>
    </source>
</reference>
<evidence type="ECO:0000313" key="5">
    <source>
        <dbReference type="Proteomes" id="UP000824132"/>
    </source>
</evidence>
<dbReference type="GO" id="GO:0005975">
    <property type="term" value="P:carbohydrate metabolic process"/>
    <property type="evidence" value="ECO:0007669"/>
    <property type="project" value="InterPro"/>
</dbReference>
<protein>
    <recommendedName>
        <fullName evidence="6">Beta-galactosidase</fullName>
    </recommendedName>
</protein>
<reference evidence="4" key="1">
    <citation type="journal article" date="2021" name="PeerJ">
        <title>Extensive microbial diversity within the chicken gut microbiome revealed by metagenomics and culture.</title>
        <authorList>
            <person name="Gilroy R."/>
            <person name="Ravi A."/>
            <person name="Getino M."/>
            <person name="Pursley I."/>
            <person name="Horton D.L."/>
            <person name="Alikhan N.F."/>
            <person name="Baker D."/>
            <person name="Gharbi K."/>
            <person name="Hall N."/>
            <person name="Watson M."/>
            <person name="Adriaenssens E.M."/>
            <person name="Foster-Nyarko E."/>
            <person name="Jarju S."/>
            <person name="Secka A."/>
            <person name="Antonio M."/>
            <person name="Oren A."/>
            <person name="Chaudhuri R.R."/>
            <person name="La Ragione R."/>
            <person name="Hildebrand F."/>
            <person name="Pallen M.J."/>
        </authorList>
    </citation>
    <scope>NUCLEOTIDE SEQUENCE</scope>
    <source>
        <strain evidence="4">CHK187-5294</strain>
    </source>
</reference>
<dbReference type="Proteomes" id="UP000824132">
    <property type="component" value="Unassembled WGS sequence"/>
</dbReference>
<dbReference type="PANTHER" id="PTHR42732">
    <property type="entry name" value="BETA-GALACTOSIDASE"/>
    <property type="match status" value="1"/>
</dbReference>
<comment type="similarity">
    <text evidence="1">Belongs to the glycosyl hydrolase 2 family.</text>
</comment>
<evidence type="ECO:0000313" key="4">
    <source>
        <dbReference type="EMBL" id="HIZ02656.1"/>
    </source>
</evidence>
<gene>
    <name evidence="4" type="ORF">H9727_00045</name>
</gene>
<evidence type="ECO:0000259" key="2">
    <source>
        <dbReference type="Pfam" id="PF02836"/>
    </source>
</evidence>
<dbReference type="SUPFAM" id="SSF51445">
    <property type="entry name" value="(Trans)glycosidases"/>
    <property type="match status" value="1"/>
</dbReference>
<accession>A0A9D2A745</accession>
<evidence type="ECO:0000259" key="3">
    <source>
        <dbReference type="Pfam" id="PF02837"/>
    </source>
</evidence>
<dbReference type="InterPro" id="IPR017853">
    <property type="entry name" value="GH"/>
</dbReference>
<dbReference type="InterPro" id="IPR008979">
    <property type="entry name" value="Galactose-bd-like_sf"/>
</dbReference>